<dbReference type="InterPro" id="IPR011078">
    <property type="entry name" value="PyrdxlP_homeostasis"/>
</dbReference>
<dbReference type="HAMAP" id="MF_02087">
    <property type="entry name" value="PLP_homeostasis"/>
    <property type="match status" value="1"/>
</dbReference>
<evidence type="ECO:0000256" key="1">
    <source>
        <dbReference type="ARBA" id="ARBA00022898"/>
    </source>
</evidence>
<feature type="region of interest" description="Disordered" evidence="4">
    <location>
        <begin position="204"/>
        <end position="244"/>
    </location>
</feature>
<dbReference type="EMBL" id="JAMZEJ010000001">
    <property type="protein sequence ID" value="MCQ8239261.1"/>
    <property type="molecule type" value="Genomic_DNA"/>
</dbReference>
<comment type="caution">
    <text evidence="6">The sequence shown here is derived from an EMBL/GenBank/DDBJ whole genome shotgun (WGS) entry which is preliminary data.</text>
</comment>
<accession>A0ABT1VSE7</accession>
<feature type="compositionally biased region" description="Low complexity" evidence="4">
    <location>
        <begin position="214"/>
        <end position="230"/>
    </location>
</feature>
<dbReference type="RefSeq" id="WP_422918009.1">
    <property type="nucleotide sequence ID" value="NZ_JAMZEJ010000001.1"/>
</dbReference>
<evidence type="ECO:0000256" key="4">
    <source>
        <dbReference type="SAM" id="MobiDB-lite"/>
    </source>
</evidence>
<dbReference type="InterPro" id="IPR029066">
    <property type="entry name" value="PLP-binding_barrel"/>
</dbReference>
<dbReference type="Gene3D" id="3.20.20.10">
    <property type="entry name" value="Alanine racemase"/>
    <property type="match status" value="1"/>
</dbReference>
<dbReference type="SUPFAM" id="SSF51419">
    <property type="entry name" value="PLP-binding barrel"/>
    <property type="match status" value="1"/>
</dbReference>
<comment type="similarity">
    <text evidence="2 3">Belongs to the pyridoxal phosphate-binding protein YggS/PROSC family.</text>
</comment>
<dbReference type="CDD" id="cd00635">
    <property type="entry name" value="PLPDE_III_YBL036c_like"/>
    <property type="match status" value="1"/>
</dbReference>
<evidence type="ECO:0000313" key="6">
    <source>
        <dbReference type="EMBL" id="MCQ8239261.1"/>
    </source>
</evidence>
<evidence type="ECO:0000259" key="5">
    <source>
        <dbReference type="Pfam" id="PF01168"/>
    </source>
</evidence>
<feature type="domain" description="Alanine racemase N-terminal" evidence="5">
    <location>
        <begin position="12"/>
        <end position="207"/>
    </location>
</feature>
<protein>
    <recommendedName>
        <fullName evidence="2">Pyridoxal phosphate homeostasis protein</fullName>
        <shortName evidence="2">PLP homeostasis protein</shortName>
    </recommendedName>
</protein>
<dbReference type="Proteomes" id="UP001524547">
    <property type="component" value="Unassembled WGS sequence"/>
</dbReference>
<dbReference type="PANTHER" id="PTHR10146:SF14">
    <property type="entry name" value="PYRIDOXAL PHOSPHATE HOMEOSTASIS PROTEIN"/>
    <property type="match status" value="1"/>
</dbReference>
<proteinExistence type="inferred from homology"/>
<dbReference type="Pfam" id="PF01168">
    <property type="entry name" value="Ala_racemase_N"/>
    <property type="match status" value="1"/>
</dbReference>
<evidence type="ECO:0000313" key="7">
    <source>
        <dbReference type="Proteomes" id="UP001524547"/>
    </source>
</evidence>
<keyword evidence="7" id="KW-1185">Reference proteome</keyword>
<evidence type="ECO:0000256" key="2">
    <source>
        <dbReference type="HAMAP-Rule" id="MF_02087"/>
    </source>
</evidence>
<organism evidence="6 7">
    <name type="scientific">Rhizosaccharibacter radicis</name>
    <dbReference type="NCBI Taxonomy" id="2782605"/>
    <lineage>
        <taxon>Bacteria</taxon>
        <taxon>Pseudomonadati</taxon>
        <taxon>Pseudomonadota</taxon>
        <taxon>Alphaproteobacteria</taxon>
        <taxon>Acetobacterales</taxon>
        <taxon>Acetobacteraceae</taxon>
        <taxon>Rhizosaccharibacter</taxon>
    </lineage>
</organism>
<name>A0ABT1VSE7_9PROT</name>
<dbReference type="NCBIfam" id="TIGR00044">
    <property type="entry name" value="YggS family pyridoxal phosphate-dependent enzyme"/>
    <property type="match status" value="1"/>
</dbReference>
<comment type="function">
    <text evidence="2">Pyridoxal 5'-phosphate (PLP)-binding protein, which is involved in PLP homeostasis.</text>
</comment>
<dbReference type="PIRSF" id="PIRSF004848">
    <property type="entry name" value="YBL036c_PLPDEIII"/>
    <property type="match status" value="1"/>
</dbReference>
<reference evidence="6 7" key="1">
    <citation type="submission" date="2022-06" db="EMBL/GenBank/DDBJ databases">
        <title>Rhizosaccharibacter gen. nov. sp. nov. KSS12, endophytic bacteria isolated from sugarcane.</title>
        <authorList>
            <person name="Pitiwittayakul N."/>
        </authorList>
    </citation>
    <scope>NUCLEOTIDE SEQUENCE [LARGE SCALE GENOMIC DNA]</scope>
    <source>
        <strain evidence="6 7">KSS12</strain>
    </source>
</reference>
<gene>
    <name evidence="6" type="ORF">NFI88_00210</name>
</gene>
<dbReference type="InterPro" id="IPR001608">
    <property type="entry name" value="Ala_racemase_N"/>
</dbReference>
<sequence length="244" mass="25253">MDAALRAAGRPAGSATLVAVSKFHPAAAVEAAVALGQRCFGENRVQEAAAKFPPLRDRVPDLRLHLIGALQTNKAEDAVRLFDTIEVLDRARLSDAIARAADRVGRLPALLVQVNIGDEPQKAGIATAEADRFLRTQKERFGDALRGVMCIPPADGDPIPFFRRMAALASAHGLPDLSMGMSDDFERAIGEGATHVRVGTALFGARPDTASPSDTGTGTDAGTDAGTDIGTGAGLDHPGAVAGA</sequence>
<feature type="modified residue" description="N6-(pyridoxal phosphate)lysine" evidence="2">
    <location>
        <position position="22"/>
    </location>
</feature>
<evidence type="ECO:0000256" key="3">
    <source>
        <dbReference type="RuleBase" id="RU004514"/>
    </source>
</evidence>
<keyword evidence="1 2" id="KW-0663">Pyridoxal phosphate</keyword>
<dbReference type="PANTHER" id="PTHR10146">
    <property type="entry name" value="PROLINE SYNTHETASE CO-TRANSCRIBED BACTERIAL HOMOLOG PROTEIN"/>
    <property type="match status" value="1"/>
</dbReference>